<dbReference type="OrthoDB" id="290051at2"/>
<feature type="transmembrane region" description="Helical" evidence="1">
    <location>
        <begin position="41"/>
        <end position="65"/>
    </location>
</feature>
<feature type="domain" description="Acyltransferase 3" evidence="2">
    <location>
        <begin position="10"/>
        <end position="343"/>
    </location>
</feature>
<gene>
    <name evidence="3" type="primary">oatA_1</name>
    <name evidence="3" type="ORF">GS03_00343</name>
</gene>
<sequence>MDTTMHKRIPGLDVLRTLCLFFVLTQHSFMFTDAYFPEFRIMWIMSHYALDLFCILSGFLIAGIIEKRYRETNKITFSDMLTFYKRRSFKILPMYYIVIAICLFLSNIGWYYPKDFSWKFLVFLQNLHRGDFHFLPHTHSLTIQEWFCLLFPLTILFLFKFLPKSEYNPILIGAFIWMAVGFVNRWIVHSHGVESWDIEIRKTILTRIDAVIYGVLFYFIQLHFSEFLKKNKLKLLLVSFTLYLLATYILAQKYSPFFNNVVYYSLVTFIVSFALPYFIHLKLPEQPQKIFTFIGLSSYSIYLIHLPLLYIIFDRIQATNKCESLLFLVGMLLLTNIVGMLFYIFVENPIMKLRDK</sequence>
<feature type="transmembrane region" description="Helical" evidence="1">
    <location>
        <begin position="143"/>
        <end position="162"/>
    </location>
</feature>
<dbReference type="AlphaFoldDB" id="A0A4P7PRQ5"/>
<keyword evidence="3" id="KW-0012">Acyltransferase</keyword>
<proteinExistence type="predicted"/>
<evidence type="ECO:0000256" key="1">
    <source>
        <dbReference type="SAM" id="Phobius"/>
    </source>
</evidence>
<evidence type="ECO:0000259" key="2">
    <source>
        <dbReference type="Pfam" id="PF01757"/>
    </source>
</evidence>
<name>A0A4P7PRQ5_9FLAO</name>
<feature type="transmembrane region" description="Helical" evidence="1">
    <location>
        <begin position="291"/>
        <end position="313"/>
    </location>
</feature>
<organism evidence="3 4">
    <name type="scientific">Flavobacterium sangjuense</name>
    <dbReference type="NCBI Taxonomy" id="2518177"/>
    <lineage>
        <taxon>Bacteria</taxon>
        <taxon>Pseudomonadati</taxon>
        <taxon>Bacteroidota</taxon>
        <taxon>Flavobacteriia</taxon>
        <taxon>Flavobacteriales</taxon>
        <taxon>Flavobacteriaceae</taxon>
        <taxon>Flavobacterium</taxon>
    </lineage>
</organism>
<dbReference type="GO" id="GO:0016747">
    <property type="term" value="F:acyltransferase activity, transferring groups other than amino-acyl groups"/>
    <property type="evidence" value="ECO:0007669"/>
    <property type="project" value="InterPro"/>
</dbReference>
<keyword evidence="1" id="KW-0472">Membrane</keyword>
<accession>A0A4P7PRQ5</accession>
<feature type="transmembrane region" description="Helical" evidence="1">
    <location>
        <begin position="235"/>
        <end position="255"/>
    </location>
</feature>
<feature type="transmembrane region" description="Helical" evidence="1">
    <location>
        <begin position="208"/>
        <end position="228"/>
    </location>
</feature>
<reference evidence="3 4" key="1">
    <citation type="submission" date="2019-04" db="EMBL/GenBank/DDBJ databases">
        <title>Flavobacterium sp. GS03.</title>
        <authorList>
            <person name="Kim H."/>
        </authorList>
    </citation>
    <scope>NUCLEOTIDE SEQUENCE [LARGE SCALE GENOMIC DNA]</scope>
    <source>
        <strain evidence="3 4">GS03</strain>
    </source>
</reference>
<keyword evidence="3" id="KW-0808">Transferase</keyword>
<protein>
    <submittedName>
        <fullName evidence="3">O-acetyltransferase OatA</fullName>
        <ecNumber evidence="3">2.3.1.-</ecNumber>
    </submittedName>
</protein>
<keyword evidence="1" id="KW-1133">Transmembrane helix</keyword>
<keyword evidence="1" id="KW-0812">Transmembrane</keyword>
<dbReference type="GO" id="GO:0016020">
    <property type="term" value="C:membrane"/>
    <property type="evidence" value="ECO:0007669"/>
    <property type="project" value="TreeGrafter"/>
</dbReference>
<feature type="transmembrane region" description="Helical" evidence="1">
    <location>
        <begin position="12"/>
        <end position="29"/>
    </location>
</feature>
<dbReference type="InterPro" id="IPR050879">
    <property type="entry name" value="Acyltransferase_3"/>
</dbReference>
<feature type="transmembrane region" description="Helical" evidence="1">
    <location>
        <begin position="169"/>
        <end position="188"/>
    </location>
</feature>
<dbReference type="Proteomes" id="UP000296862">
    <property type="component" value="Chromosome"/>
</dbReference>
<feature type="transmembrane region" description="Helical" evidence="1">
    <location>
        <begin position="94"/>
        <end position="112"/>
    </location>
</feature>
<dbReference type="PANTHER" id="PTHR23028:SF53">
    <property type="entry name" value="ACYL_TRANSF_3 DOMAIN-CONTAINING PROTEIN"/>
    <property type="match status" value="1"/>
</dbReference>
<evidence type="ECO:0000313" key="3">
    <source>
        <dbReference type="EMBL" id="QBZ96860.1"/>
    </source>
</evidence>
<dbReference type="InterPro" id="IPR002656">
    <property type="entry name" value="Acyl_transf_3_dom"/>
</dbReference>
<feature type="transmembrane region" description="Helical" evidence="1">
    <location>
        <begin position="261"/>
        <end position="279"/>
    </location>
</feature>
<dbReference type="KEGG" id="fsn:GS03_00343"/>
<dbReference type="EMBL" id="CP038810">
    <property type="protein sequence ID" value="QBZ96860.1"/>
    <property type="molecule type" value="Genomic_DNA"/>
</dbReference>
<dbReference type="Pfam" id="PF01757">
    <property type="entry name" value="Acyl_transf_3"/>
    <property type="match status" value="1"/>
</dbReference>
<dbReference type="PANTHER" id="PTHR23028">
    <property type="entry name" value="ACETYLTRANSFERASE"/>
    <property type="match status" value="1"/>
</dbReference>
<dbReference type="GO" id="GO:0000271">
    <property type="term" value="P:polysaccharide biosynthetic process"/>
    <property type="evidence" value="ECO:0007669"/>
    <property type="project" value="TreeGrafter"/>
</dbReference>
<feature type="transmembrane region" description="Helical" evidence="1">
    <location>
        <begin position="325"/>
        <end position="346"/>
    </location>
</feature>
<dbReference type="EC" id="2.3.1.-" evidence="3"/>
<evidence type="ECO:0000313" key="4">
    <source>
        <dbReference type="Proteomes" id="UP000296862"/>
    </source>
</evidence>
<keyword evidence="4" id="KW-1185">Reference proteome</keyword>